<evidence type="ECO:0000259" key="1">
    <source>
        <dbReference type="Pfam" id="PF03372"/>
    </source>
</evidence>
<evidence type="ECO:0000313" key="2">
    <source>
        <dbReference type="EMBL" id="PIP87301.1"/>
    </source>
</evidence>
<accession>A0A2H0DZ85</accession>
<proteinExistence type="predicted"/>
<dbReference type="Pfam" id="PF03372">
    <property type="entry name" value="Exo_endo_phos"/>
    <property type="match status" value="1"/>
</dbReference>
<gene>
    <name evidence="2" type="ORF">COW81_01115</name>
</gene>
<evidence type="ECO:0000313" key="3">
    <source>
        <dbReference type="Proteomes" id="UP000231143"/>
    </source>
</evidence>
<comment type="caution">
    <text evidence="2">The sequence shown here is derived from an EMBL/GenBank/DDBJ whole genome shotgun (WGS) entry which is preliminary data.</text>
</comment>
<protein>
    <recommendedName>
        <fullName evidence="1">Endonuclease/exonuclease/phosphatase domain-containing protein</fullName>
    </recommendedName>
</protein>
<name>A0A2H0DZ85_9BACT</name>
<organism evidence="2 3">
    <name type="scientific">Candidatus Campbellbacteria bacterium CG22_combo_CG10-13_8_21_14_all_36_13</name>
    <dbReference type="NCBI Taxonomy" id="1974529"/>
    <lineage>
        <taxon>Bacteria</taxon>
        <taxon>Candidatus Campbelliibacteriota</taxon>
    </lineage>
</organism>
<dbReference type="SUPFAM" id="SSF56219">
    <property type="entry name" value="DNase I-like"/>
    <property type="match status" value="1"/>
</dbReference>
<dbReference type="Proteomes" id="UP000231143">
    <property type="component" value="Unassembled WGS sequence"/>
</dbReference>
<dbReference type="AlphaFoldDB" id="A0A2H0DZ85"/>
<dbReference type="InterPro" id="IPR005135">
    <property type="entry name" value="Endo/exonuclease/phosphatase"/>
</dbReference>
<dbReference type="InterPro" id="IPR036691">
    <property type="entry name" value="Endo/exonu/phosph_ase_sf"/>
</dbReference>
<dbReference type="Gene3D" id="3.60.10.10">
    <property type="entry name" value="Endonuclease/exonuclease/phosphatase"/>
    <property type="match status" value="1"/>
</dbReference>
<dbReference type="EMBL" id="PCTT01000013">
    <property type="protein sequence ID" value="PIP87301.1"/>
    <property type="molecule type" value="Genomic_DNA"/>
</dbReference>
<sequence length="255" mass="29232">MKLISLNTWGGRAGKAELLSFFEKHKDVDIFCLQEILSAPYEKIDGQIVDEFDMGLDQTMSYGMQEISSALAGHASYFRPHYLNTYGLLMLVKKDIEVIKEGDFFVYKSSDYVPMMEDIGLHARNVQYTTVQTERGIRTFMNFHGLWDEVGKVNTKDRLIQSDKIISFLSTLPTPIILCGDFNLRPDTESIKKFEDFGLRNLIKEYGVTSTRTSYYAKPEKFADYAFVSDGVKVLDFKVLPDEVSDHSPLYLEFD</sequence>
<reference evidence="2 3" key="1">
    <citation type="submission" date="2017-09" db="EMBL/GenBank/DDBJ databases">
        <title>Depth-based differentiation of microbial function through sediment-hosted aquifers and enrichment of novel symbionts in the deep terrestrial subsurface.</title>
        <authorList>
            <person name="Probst A.J."/>
            <person name="Ladd B."/>
            <person name="Jarett J.K."/>
            <person name="Geller-Mcgrath D.E."/>
            <person name="Sieber C.M."/>
            <person name="Emerson J.B."/>
            <person name="Anantharaman K."/>
            <person name="Thomas B.C."/>
            <person name="Malmstrom R."/>
            <person name="Stieglmeier M."/>
            <person name="Klingl A."/>
            <person name="Woyke T."/>
            <person name="Ryan C.M."/>
            <person name="Banfield J.F."/>
        </authorList>
    </citation>
    <scope>NUCLEOTIDE SEQUENCE [LARGE SCALE GENOMIC DNA]</scope>
    <source>
        <strain evidence="2">CG22_combo_CG10-13_8_21_14_all_36_13</strain>
    </source>
</reference>
<dbReference type="GO" id="GO:0003824">
    <property type="term" value="F:catalytic activity"/>
    <property type="evidence" value="ECO:0007669"/>
    <property type="project" value="InterPro"/>
</dbReference>
<feature type="domain" description="Endonuclease/exonuclease/phosphatase" evidence="1">
    <location>
        <begin position="4"/>
        <end position="247"/>
    </location>
</feature>